<dbReference type="Gene3D" id="2.60.120.200">
    <property type="match status" value="1"/>
</dbReference>
<proteinExistence type="predicted"/>
<feature type="signal peptide" evidence="2">
    <location>
        <begin position="1"/>
        <end position="24"/>
    </location>
</feature>
<comment type="caution">
    <text evidence="4">The sequence shown here is derived from an EMBL/GenBank/DDBJ whole genome shotgun (WGS) entry which is preliminary data.</text>
</comment>
<dbReference type="Pfam" id="PF19408">
    <property type="entry name" value="PKD_6"/>
    <property type="match status" value="1"/>
</dbReference>
<dbReference type="InterPro" id="IPR013783">
    <property type="entry name" value="Ig-like_fold"/>
</dbReference>
<dbReference type="Gene3D" id="2.60.40.10">
    <property type="entry name" value="Immunoglobulins"/>
    <property type="match status" value="3"/>
</dbReference>
<evidence type="ECO:0000256" key="2">
    <source>
        <dbReference type="SAM" id="SignalP"/>
    </source>
</evidence>
<evidence type="ECO:0000259" key="3">
    <source>
        <dbReference type="SMART" id="SM00409"/>
    </source>
</evidence>
<dbReference type="Pfam" id="PF19406">
    <property type="entry name" value="PKD_5"/>
    <property type="match status" value="6"/>
</dbReference>
<keyword evidence="5" id="KW-1185">Reference proteome</keyword>
<organism evidence="4 5">
    <name type="scientific">Salinimicrobium profundisediminis</name>
    <dbReference type="NCBI Taxonomy" id="2994553"/>
    <lineage>
        <taxon>Bacteria</taxon>
        <taxon>Pseudomonadati</taxon>
        <taxon>Bacteroidota</taxon>
        <taxon>Flavobacteriia</taxon>
        <taxon>Flavobacteriales</taxon>
        <taxon>Flavobacteriaceae</taxon>
        <taxon>Salinimicrobium</taxon>
    </lineage>
</organism>
<dbReference type="SUPFAM" id="SSF49299">
    <property type="entry name" value="PKD domain"/>
    <property type="match status" value="1"/>
</dbReference>
<evidence type="ECO:0000256" key="1">
    <source>
        <dbReference type="ARBA" id="ARBA00022729"/>
    </source>
</evidence>
<sequence length="3558" mass="373018">MVKKLFFKVFTFWALILTSILGWGQCPTSVNITASSGTTICAGESVQFTAALDGTGTNILYQWQVNGLNQGSKTSSNTFTSNTLQDGHTVRVVVTADCLATPLTSNSLAVTVNPIPTVTTANTATICSGASPNIALTASTPSSYSWTLGTVTGGITGASAGSGSTINQVLTNPSNAAAGTVQYIITPTATTGNCEGNPYTITVTVNPKPSVTTTNSIEVCSGTSPNISLSASTPSSFSWIAGTITGGITGASAGSGSTINQTLTNPGSTPGTVQYVVTPTANAGSCTGASYTITVTVNPKSLVTTANTATVCSGASPNIPLTASTPSSFSWTVGTVTGGITGASAGSGTTINQVLNNPGSATAGTVQYIVTPTATTGSCAGEAYTITVTVNPKPSVTTANSATICSGASPNIPLTASTPSTFSWTLGSNTGNISGASAGSGSTINQTLTNPSNSAAGTVEYIVTPTATTGSCAGEPYKITVTVNPEPSVTTANTATVCSGASPNIALIASTPSSFSWTLGSITGNISGASAGSGTTLNQTLTNPSTSAAGTVEYIVTPTAITGNCAGEAYSIKVTVNPKPLVTTANKTTVCSGYGPNISLAASTASSFSWTVGTITGGITGAGAGNGTTINQPLSNPSSTTAGTVEYMVIPTATTGSCAGEPYTITVTVNPTLVPSVTISSTSNDICTTTASGSTPVTFTATPINPGTNPSYQWKNGTTNVGPNSPTFTANSLAAGSQISVVMTSNAICGSPVTTTSNVISMKGFTPPAAPVFSPAPTQGGPVNTTLLCPPNTGLVYTVASDPNVTSYNWTLPTGWTITAGAGTNSITINNSNLNAGIYNLIATARNACGSSSKTLPVTIEKAASVYAGADTSICMNGSYSITDSDYSGYINSGGQNAPTWTVSPAGSGSFSNIKAKNPTFSPSKDFTGSITLTLTSTKTTGNFNCAQLSDKMILTVNAPPAITTQLSTTPQVLCLNAAASPLSVTASGAGLTYQWYTNTTNSITGGTAINGATSATYTPLTTAQGTTYYYVVVSGTCTPPVTSNVSGPITVNAPPAITAQPSTSEQVVCLNGTATPLSVTATGAGLTYQWYSNTTNANTGGTAINGATSATYTPVATTAGIRYYYVIVSGTCTPPVASGVSGAVNVHTSPAITAQPSTTDQALCLNDTATELSVTATGEDLTYQWYNNSTNSNAGGTAISGANAATYTPVTSTPGTLYYYVIIGGSCTPEVTSNFSGAVTVNSSPNITAQPSTNEQILCVNDTATELSVTATGEDLTYQWYSNSTNSNTGGNAINGATAATFSPETSTPGTLYYYVIVGGACTPAVTSDISGEVTVNSPPTITTQPSTTEQTLCLNDTATELSVTTTGEELTYQWYSNSTNSNTGGNAINGATAATFLPETSTPGTLYYYTIVSGTCTPEVTSSVSGAVTVNSPPNITAQPSATEQILCLEDPAAELSITATGEDLTYQWYSNSTNLNTGGTAINGATAATFLPETSTPGTIYYYVIVGGACTPEVTSDVSGAVTVNEPVEIITDLDDSTPIEACAGFPVEFSIEATGTGLTYEWTKDGNPVGTNSPTLNIAQADASDAGFYTVLVKGTAPCSNVQSTKQVELRVNQTITITSQPEPTLPVCLGENAVEIGVVATGNIYDYVWRKNGIPIFDGSKYSGTTTANLIIKNLALEDSDIYDVIISSPEGSCSQIISNPATVTVYSPPEVEAGEDIEVCSTSTSIDIGTGTTAANYSSLAWTTNGAGQILNATDLNGATYAPVAADFGNTLIFTLTAKFEVGGVQVCEDAVDIRSLTIIPQPVITEFSYHPSDNSAVSTEFCETDIATYTPHIAGNNLTNGTGIFSVDNTALAIGPTTGDITPNGTSPGEFTITYTYTITSQEAGCTVAEKIFKVTIGEKPVADFTYGENPFCSDSENITPSFLNEGVAGTFSSSTEDLVFANAATGEIDVAASAPGTYEIINTVDYSTQGCAIVTHAASITINQKPNPNFSYSTTEFCSASEVEQTIAPILEDGAVTGSFTYTATPEGAILALDTTTGNIDIMNSDAGSYVITNTVNVDADGCDVVEGSFSINIEKKSDAWFEYSSTSFCISTKSASVVNGFETGGTFSSPTLGSRINATTGAITWTDTDNITGTHEITYIIEGKGVCEDVSSTVEINIDPLPVGGKLAFEDLVNTNNNGRIFMICQGATSGYLPITLSGHTGNILAWKYSINGASWITIPGEEGNFTGNVLSASTIQGLNLPETTVFRVEIGSGACSPNVFSQTAILSVIPTDITPSPVTVSESVVCLGDTVTLSSETGYTNTVPTVENGNFDNAGLKNKGWRFRLDGKDMNFETNANNTNQDFWSRATPHNFNTANYNTSPYSMSPMRWDSGIEDGNKGFALVSGAHNATMETNIFSIGSMDQAIVTFDQAYNLTPGATITVEISEDGGNTYQAVLFTMSGSASSGNYSSFGTGTPQSRPKNKMLLDLGNYLGKNNLRLKFAFDGARNGDLWAVDGIKLPEGPRNVTIEWNDYTDPQQVITIGTTNSVQYAPKQIGLNVFEVKTKLVFDSTGNACEVAENSETIEVFVFDKYTTSVSAEYGSCGNFEAQLSASVLNGKNEPVITYPTPDGYIGKWSIDAVGATLVDSNPNDNIAAENDPNALLHTTTTGTYNVSWILEPTEKDENGNLYENPETCAPQVNSVEVIIKGCIALDFDGEDDHILIDDPYNEVVSFEAWIRPKIAGGTIISGPNMHITTPGIVTPNSRWYHIAVSNGKLYIDGIEKTNLSLGNGNGSQTIIGADLINGQATNFFSGWIEEVRLWKKALTVEQIRFMMNQRLIANGTQMGEQIPMNVPGGLNYSDLAGYYRLISATPEPLPTSPVIFLPEDMPLDGLTPDRAATASPGRLVNMETNQENTAPLPYYSGKDGIWGTDDTWLRPEVWDPPHTGTIDWNIVKTSHHITSGNRNITVLGLLSESNVLDMEGANPTGWTSGGSGNRLFISHYLLLDGIIDLNGESQLIQPDGSIVDQTSGINREITGFLDRDQQGTASSYNYNYWSSPVSPRSLNADYSVGTVMMDGTTPTPAKINFGNAYNHADAGFTNPRKVSAYWLHKFHGTANNYFRWEHIGSTGALQVGEGYSMKGTSGSAAILDPQNYTFRGLPNNGTILMETMNATGTGENYLLGNPYPSAIDADEFILDNMRDVINGRNTSNVFNGTIYFWSHFANKTHYLEEYIGGYATYNLSGGVIAVAIDDRINATEDEGGRIPQQFIPVGQGFFVNTRLDPEIVNISNITIHGGQVTFRNNQRLFITENDAKKSVFHSQEKKEISGIEGTNTSKAEQQRIWLKFKSPKGYHRQILVTADPNATDNFDLGYDAPLIENNVEDMYWYFNNNEFVIQGVEDFNVERELQLGVKIKEQGVVKISIDRLGNIAEDQEIFLKDSITGTIHNLKNEPYTIEVEEGVFTDRFKLVFKDDETPVVEPEDPVVVDDGPFKVQYLNEDRIILIKNPELIKVNRIYLNNLTGQQVHVYYNIPLTIKEELPVERFSAGVYILKLHTAQGIITKKVILE</sequence>
<dbReference type="InterPro" id="IPR035986">
    <property type="entry name" value="PKD_dom_sf"/>
</dbReference>
<dbReference type="Gene3D" id="2.60.40.2700">
    <property type="match status" value="5"/>
</dbReference>
<dbReference type="InterPro" id="IPR036179">
    <property type="entry name" value="Ig-like_dom_sf"/>
</dbReference>
<dbReference type="Proteomes" id="UP001148482">
    <property type="component" value="Unassembled WGS sequence"/>
</dbReference>
<dbReference type="RefSeq" id="WP_266069456.1">
    <property type="nucleotide sequence ID" value="NZ_JAPJDA010000012.1"/>
</dbReference>
<dbReference type="GO" id="GO:0004553">
    <property type="term" value="F:hydrolase activity, hydrolyzing O-glycosyl compounds"/>
    <property type="evidence" value="ECO:0007669"/>
    <property type="project" value="UniProtKB-ARBA"/>
</dbReference>
<accession>A0A9X3CXB4</accession>
<gene>
    <name evidence="4" type="ORF">OQ279_08465</name>
</gene>
<dbReference type="SUPFAM" id="SSF49899">
    <property type="entry name" value="Concanavalin A-like lectins/glucanases"/>
    <property type="match status" value="1"/>
</dbReference>
<dbReference type="InterPro" id="IPR013320">
    <property type="entry name" value="ConA-like_dom_sf"/>
</dbReference>
<dbReference type="NCBIfam" id="TIGR04183">
    <property type="entry name" value="Por_Secre_tail"/>
    <property type="match status" value="1"/>
</dbReference>
<evidence type="ECO:0000313" key="4">
    <source>
        <dbReference type="EMBL" id="MCX2838188.1"/>
    </source>
</evidence>
<dbReference type="SMART" id="SM00409">
    <property type="entry name" value="IG"/>
    <property type="match status" value="2"/>
</dbReference>
<dbReference type="InterPro" id="IPR045829">
    <property type="entry name" value="PKD_6"/>
</dbReference>
<dbReference type="SUPFAM" id="SSF48726">
    <property type="entry name" value="Immunoglobulin"/>
    <property type="match status" value="1"/>
</dbReference>
<feature type="chain" id="PRO_5040998352" evidence="2">
    <location>
        <begin position="25"/>
        <end position="3558"/>
    </location>
</feature>
<dbReference type="GO" id="GO:0005975">
    <property type="term" value="P:carbohydrate metabolic process"/>
    <property type="evidence" value="ECO:0007669"/>
    <property type="project" value="UniProtKB-ARBA"/>
</dbReference>
<feature type="domain" description="Immunoglobulin" evidence="3">
    <location>
        <begin position="1628"/>
        <end position="1712"/>
    </location>
</feature>
<feature type="domain" description="Immunoglobulin" evidence="3">
    <location>
        <begin position="1540"/>
        <end position="1617"/>
    </location>
</feature>
<protein>
    <submittedName>
        <fullName evidence="4">T9SS type A sorting domain-containing protein</fullName>
    </submittedName>
</protein>
<evidence type="ECO:0000313" key="5">
    <source>
        <dbReference type="Proteomes" id="UP001148482"/>
    </source>
</evidence>
<dbReference type="InterPro" id="IPR003599">
    <property type="entry name" value="Ig_sub"/>
</dbReference>
<dbReference type="InterPro" id="IPR026444">
    <property type="entry name" value="Secre_tail"/>
</dbReference>
<dbReference type="InterPro" id="IPR045828">
    <property type="entry name" value="PKD_Bacteroidetes"/>
</dbReference>
<keyword evidence="1 2" id="KW-0732">Signal</keyword>
<name>A0A9X3CXB4_9FLAO</name>
<dbReference type="EMBL" id="JAPJDA010000012">
    <property type="protein sequence ID" value="MCX2838188.1"/>
    <property type="molecule type" value="Genomic_DNA"/>
</dbReference>
<reference evidence="4" key="1">
    <citation type="submission" date="2022-11" db="EMBL/GenBank/DDBJ databases">
        <title>Salinimicrobium profundisediminis sp. nov., isolated from deep-sea sediment of the Mariana Trench.</title>
        <authorList>
            <person name="Fu H."/>
        </authorList>
    </citation>
    <scope>NUCLEOTIDE SEQUENCE</scope>
    <source>
        <strain evidence="4">MT39</strain>
    </source>
</reference>